<dbReference type="InterPro" id="IPR032466">
    <property type="entry name" value="Metal_Hydrolase"/>
</dbReference>
<dbReference type="PANTHER" id="PTHR22642:SF2">
    <property type="entry name" value="PROTEIN LONG AFTER FAR-RED 3"/>
    <property type="match status" value="1"/>
</dbReference>
<dbReference type="STRING" id="1384049.CD29_12985"/>
<dbReference type="PANTHER" id="PTHR22642">
    <property type="entry name" value="IMIDAZOLONEPROPIONASE"/>
    <property type="match status" value="1"/>
</dbReference>
<protein>
    <recommendedName>
        <fullName evidence="1">Amidohydrolase 3 domain-containing protein</fullName>
    </recommendedName>
</protein>
<dbReference type="EMBL" id="JPVN01000014">
    <property type="protein sequence ID" value="KGR78062.1"/>
    <property type="molecule type" value="Genomic_DNA"/>
</dbReference>
<proteinExistence type="predicted"/>
<dbReference type="SUPFAM" id="SSF51556">
    <property type="entry name" value="Metallo-dependent hydrolases"/>
    <property type="match status" value="1"/>
</dbReference>
<dbReference type="Pfam" id="PF07969">
    <property type="entry name" value="Amidohydro_3"/>
    <property type="match status" value="1"/>
</dbReference>
<comment type="caution">
    <text evidence="2">The sequence shown here is derived from an EMBL/GenBank/DDBJ whole genome shotgun (WGS) entry which is preliminary data.</text>
</comment>
<keyword evidence="3" id="KW-1185">Reference proteome</keyword>
<dbReference type="eggNOG" id="COG1574">
    <property type="taxonomic scope" value="Bacteria"/>
</dbReference>
<feature type="domain" description="Amidohydrolase 3" evidence="1">
    <location>
        <begin position="58"/>
        <end position="548"/>
    </location>
</feature>
<reference evidence="2 3" key="1">
    <citation type="submission" date="2014-02" db="EMBL/GenBank/DDBJ databases">
        <title>Draft genome sequence of Lysinibacillus manganicus DSM 26584T.</title>
        <authorList>
            <person name="Zhang F."/>
            <person name="Wang G."/>
            <person name="Zhang L."/>
        </authorList>
    </citation>
    <scope>NUCLEOTIDE SEQUENCE [LARGE SCALE GENOMIC DNA]</scope>
    <source>
        <strain evidence="2 3">DSM 26584</strain>
    </source>
</reference>
<dbReference type="GO" id="GO:0016810">
    <property type="term" value="F:hydrolase activity, acting on carbon-nitrogen (but not peptide) bonds"/>
    <property type="evidence" value="ECO:0007669"/>
    <property type="project" value="InterPro"/>
</dbReference>
<evidence type="ECO:0000259" key="1">
    <source>
        <dbReference type="Pfam" id="PF07969"/>
    </source>
</evidence>
<dbReference type="InterPro" id="IPR011059">
    <property type="entry name" value="Metal-dep_hydrolase_composite"/>
</dbReference>
<dbReference type="CDD" id="cd01300">
    <property type="entry name" value="YtcJ_like"/>
    <property type="match status" value="1"/>
</dbReference>
<dbReference type="Proteomes" id="UP000030416">
    <property type="component" value="Unassembled WGS sequence"/>
</dbReference>
<evidence type="ECO:0000313" key="3">
    <source>
        <dbReference type="Proteomes" id="UP000030416"/>
    </source>
</evidence>
<dbReference type="InterPro" id="IPR033932">
    <property type="entry name" value="YtcJ-like"/>
</dbReference>
<sequence length="557" mass="62721">MVKVDLLLKNANVLTLDEQNSRANVIGSYDGKITGVWSSEEFQQIKETLDYAEQFEEKDLNGATVLPGFIDTHNHILMYGITKSQVDCSPNTSKNISELITNLKKWDNEHPGSDWILGFGYDDTLLEENRHPTREDLDKVSTTRPIYVKHISSHFAAANTFALKLAMLDATIVDPEGGFFGRDENNELNGVLYEPAAMNMVFKHAPVPSKEELIKLIELAAKDYVAQGITTSSEAGIGFTYGADEYDIHMEAIEKKSNPLKMRLMILNSLLLKDGIFENYSAKELNEKIIEDSKGMAKLDSAKLFQDGSIQGYTGALRKGYYSNESEYGELIFSQETLNEMVIDFHNRGFRIATHGNGDRAIDSIIQAYQKAINLNPRQDHRHRIEHVQTATTEDLNEMKKYDIAASFFINHVYYWGDRHKNIFLGPERAERMNPLKEADDLELLYTLHSDCPITAISPLFSVWAAVNRVTKAGIILGEDQKIDVISALKSMTIFGAKLNFEEDEIGSIEVGKFADFVVLEEDPVSIDPMKIKDIRILNTIINGKVVYQNSEANILV</sequence>
<dbReference type="SUPFAM" id="SSF51338">
    <property type="entry name" value="Composite domain of metallo-dependent hydrolases"/>
    <property type="match status" value="1"/>
</dbReference>
<evidence type="ECO:0000313" key="2">
    <source>
        <dbReference type="EMBL" id="KGR78062.1"/>
    </source>
</evidence>
<gene>
    <name evidence="2" type="ORF">CD29_12985</name>
</gene>
<dbReference type="Gene3D" id="3.10.310.70">
    <property type="match status" value="1"/>
</dbReference>
<dbReference type="RefSeq" id="WP_036187314.1">
    <property type="nucleotide sequence ID" value="NZ_AVDA01000014.1"/>
</dbReference>
<dbReference type="InterPro" id="IPR013108">
    <property type="entry name" value="Amidohydro_3"/>
</dbReference>
<dbReference type="Gene3D" id="3.20.20.140">
    <property type="entry name" value="Metal-dependent hydrolases"/>
    <property type="match status" value="1"/>
</dbReference>
<dbReference type="OrthoDB" id="9767366at2"/>
<organism evidence="2 3">
    <name type="scientific">Ureibacillus manganicus DSM 26584</name>
    <dbReference type="NCBI Taxonomy" id="1384049"/>
    <lineage>
        <taxon>Bacteria</taxon>
        <taxon>Bacillati</taxon>
        <taxon>Bacillota</taxon>
        <taxon>Bacilli</taxon>
        <taxon>Bacillales</taxon>
        <taxon>Caryophanaceae</taxon>
        <taxon>Ureibacillus</taxon>
    </lineage>
</organism>
<dbReference type="AlphaFoldDB" id="A0A0A3ITB1"/>
<accession>A0A0A3ITB1</accession>
<name>A0A0A3ITB1_9BACL</name>
<dbReference type="Gene3D" id="2.30.40.10">
    <property type="entry name" value="Urease, subunit C, domain 1"/>
    <property type="match status" value="1"/>
</dbReference>